<comment type="caution">
    <text evidence="1">The sequence shown here is derived from an EMBL/GenBank/DDBJ whole genome shotgun (WGS) entry which is preliminary data.</text>
</comment>
<dbReference type="OrthoDB" id="2608350at2"/>
<accession>A0A7W1X8J9</accession>
<organism evidence="1 2">
    <name type="scientific">Thermoactinomyces daqus</name>
    <dbReference type="NCBI Taxonomy" id="1329516"/>
    <lineage>
        <taxon>Bacteria</taxon>
        <taxon>Bacillati</taxon>
        <taxon>Bacillota</taxon>
        <taxon>Bacilli</taxon>
        <taxon>Bacillales</taxon>
        <taxon>Thermoactinomycetaceae</taxon>
        <taxon>Thermoactinomyces</taxon>
    </lineage>
</organism>
<evidence type="ECO:0000313" key="2">
    <source>
        <dbReference type="Proteomes" id="UP000530514"/>
    </source>
</evidence>
<proteinExistence type="predicted"/>
<reference evidence="1 2" key="1">
    <citation type="submission" date="2020-07" db="EMBL/GenBank/DDBJ databases">
        <authorList>
            <person name="Feng H."/>
        </authorList>
    </citation>
    <scope>NUCLEOTIDE SEQUENCE [LARGE SCALE GENOMIC DNA]</scope>
    <source>
        <strain evidence="2">s-11</strain>
    </source>
</reference>
<name>A0A7W1X8J9_9BACL</name>
<protein>
    <submittedName>
        <fullName evidence="1">Uncharacterized protein</fullName>
    </submittedName>
</protein>
<dbReference type="Pfam" id="PF13730">
    <property type="entry name" value="HTH_36"/>
    <property type="match status" value="1"/>
</dbReference>
<sequence>MSKNEQLKKGAELAKRQKGQLMHDGGYAMITHEIGRDLLPRLVEEHGGRDARDAIALYIYLHAHTSGESANDLYLWAFPTVERICTDTGIDKNRLKKVTRILIDNGLLRAIKLPWRGNVKNVYLPLYFPINPSDYARTEPADYGKT</sequence>
<dbReference type="EMBL" id="JACEIP010000004">
    <property type="protein sequence ID" value="MBA4542021.1"/>
    <property type="molecule type" value="Genomic_DNA"/>
</dbReference>
<gene>
    <name evidence="1" type="ORF">H1164_03780</name>
</gene>
<dbReference type="Proteomes" id="UP000530514">
    <property type="component" value="Unassembled WGS sequence"/>
</dbReference>
<evidence type="ECO:0000313" key="1">
    <source>
        <dbReference type="EMBL" id="MBA4542021.1"/>
    </source>
</evidence>
<dbReference type="RefSeq" id="WP_052153905.1">
    <property type="nucleotide sequence ID" value="NZ_JACEIP010000004.1"/>
</dbReference>
<keyword evidence="2" id="KW-1185">Reference proteome</keyword>
<dbReference type="AlphaFoldDB" id="A0A7W1X8J9"/>